<gene>
    <name evidence="3" type="ORF">GCM10018785_56240</name>
</gene>
<sequence length="188" mass="20151">MRLFAAVLPPEAVVAELGGWVAGVRRLPGAEALRWTERAGWHLTLAFLGEVDDGLVPDLEARYARAARRTEPFPLALSGGGHFGGRALWAGLTGDVAALRLLAARAEAGARRARVAMDARRGFHPHLTVARSRGEADLRPYVEALAPFEGAAWQADELSLVRSHLPVGGSPGARPRYERLAGWPLGRG</sequence>
<reference evidence="3" key="1">
    <citation type="journal article" date="2014" name="Int. J. Syst. Evol. Microbiol.">
        <title>Complete genome sequence of Corynebacterium casei LMG S-19264T (=DSM 44701T), isolated from a smear-ripened cheese.</title>
        <authorList>
            <consortium name="US DOE Joint Genome Institute (JGI-PGF)"/>
            <person name="Walter F."/>
            <person name="Albersmeier A."/>
            <person name="Kalinowski J."/>
            <person name="Ruckert C."/>
        </authorList>
    </citation>
    <scope>NUCLEOTIDE SEQUENCE</scope>
    <source>
        <strain evidence="3">JCM 4784</strain>
    </source>
</reference>
<dbReference type="GO" id="GO:0008664">
    <property type="term" value="F:RNA 2',3'-cyclic 3'-phosphodiesterase activity"/>
    <property type="evidence" value="ECO:0007669"/>
    <property type="project" value="UniProtKB-EC"/>
</dbReference>
<reference evidence="3" key="2">
    <citation type="submission" date="2020-09" db="EMBL/GenBank/DDBJ databases">
        <authorList>
            <person name="Sun Q."/>
            <person name="Ohkuma M."/>
        </authorList>
    </citation>
    <scope>NUCLEOTIDE SEQUENCE</scope>
    <source>
        <strain evidence="3">JCM 4784</strain>
    </source>
</reference>
<feature type="short sequence motif" description="HXTX 1" evidence="2">
    <location>
        <begin position="42"/>
        <end position="45"/>
    </location>
</feature>
<dbReference type="PANTHER" id="PTHR35561:SF1">
    <property type="entry name" value="RNA 2',3'-CYCLIC PHOSPHODIESTERASE"/>
    <property type="match status" value="1"/>
</dbReference>
<dbReference type="Proteomes" id="UP000608024">
    <property type="component" value="Unassembled WGS sequence"/>
</dbReference>
<dbReference type="InterPro" id="IPR009097">
    <property type="entry name" value="Cyclic_Pdiesterase"/>
</dbReference>
<accession>A0A919DV14</accession>
<comment type="similarity">
    <text evidence="2">Belongs to the 2H phosphoesterase superfamily. ThpR family.</text>
</comment>
<dbReference type="Pfam" id="PF13563">
    <property type="entry name" value="2_5_RNA_ligase2"/>
    <property type="match status" value="1"/>
</dbReference>
<dbReference type="GO" id="GO:0004113">
    <property type="term" value="F:2',3'-cyclic-nucleotide 3'-phosphodiesterase activity"/>
    <property type="evidence" value="ECO:0007669"/>
    <property type="project" value="InterPro"/>
</dbReference>
<feature type="active site" description="Proton donor" evidence="2">
    <location>
        <position position="42"/>
    </location>
</feature>
<feature type="active site" description="Proton acceptor" evidence="2">
    <location>
        <position position="126"/>
    </location>
</feature>
<evidence type="ECO:0000256" key="1">
    <source>
        <dbReference type="ARBA" id="ARBA00022801"/>
    </source>
</evidence>
<evidence type="ECO:0000256" key="2">
    <source>
        <dbReference type="HAMAP-Rule" id="MF_01940"/>
    </source>
</evidence>
<protein>
    <recommendedName>
        <fullName evidence="2">RNA 2',3'-cyclic phosphodiesterase</fullName>
        <shortName evidence="2">RNA 2',3'-CPDase</shortName>
        <ecNumber evidence="2">3.1.4.58</ecNumber>
    </recommendedName>
</protein>
<proteinExistence type="inferred from homology"/>
<evidence type="ECO:0000313" key="3">
    <source>
        <dbReference type="EMBL" id="GHE80960.1"/>
    </source>
</evidence>
<dbReference type="EMBL" id="BNBT01000115">
    <property type="protein sequence ID" value="GHE80960.1"/>
    <property type="molecule type" value="Genomic_DNA"/>
</dbReference>
<dbReference type="InterPro" id="IPR004175">
    <property type="entry name" value="RNA_CPDase"/>
</dbReference>
<dbReference type="EC" id="3.1.4.58" evidence="2"/>
<dbReference type="PANTHER" id="PTHR35561">
    <property type="entry name" value="RNA 2',3'-CYCLIC PHOSPHODIESTERASE"/>
    <property type="match status" value="1"/>
</dbReference>
<dbReference type="RefSeq" id="WP_190138880.1">
    <property type="nucleotide sequence ID" value="NZ_BNBT01000115.1"/>
</dbReference>
<comment type="function">
    <text evidence="2">Hydrolyzes RNA 2',3'-cyclic phosphodiester to an RNA 2'-phosphomonoester.</text>
</comment>
<dbReference type="NCBIfam" id="TIGR02258">
    <property type="entry name" value="2_5_ligase"/>
    <property type="match status" value="1"/>
</dbReference>
<dbReference type="Gene3D" id="3.90.1140.10">
    <property type="entry name" value="Cyclic phosphodiesterase"/>
    <property type="match status" value="1"/>
</dbReference>
<dbReference type="HAMAP" id="MF_01940">
    <property type="entry name" value="RNA_CPDase"/>
    <property type="match status" value="1"/>
</dbReference>
<comment type="caution">
    <text evidence="3">The sequence shown here is derived from an EMBL/GenBank/DDBJ whole genome shotgun (WGS) entry which is preliminary data.</text>
</comment>
<dbReference type="SUPFAM" id="SSF55144">
    <property type="entry name" value="LigT-like"/>
    <property type="match status" value="1"/>
</dbReference>
<name>A0A919DV14_9ACTN</name>
<evidence type="ECO:0000313" key="4">
    <source>
        <dbReference type="Proteomes" id="UP000608024"/>
    </source>
</evidence>
<feature type="short sequence motif" description="HXTX 2" evidence="2">
    <location>
        <begin position="126"/>
        <end position="129"/>
    </location>
</feature>
<organism evidence="3 4">
    <name type="scientific">Streptomyces longispororuber</name>
    <dbReference type="NCBI Taxonomy" id="68230"/>
    <lineage>
        <taxon>Bacteria</taxon>
        <taxon>Bacillati</taxon>
        <taxon>Actinomycetota</taxon>
        <taxon>Actinomycetes</taxon>
        <taxon>Kitasatosporales</taxon>
        <taxon>Streptomycetaceae</taxon>
        <taxon>Streptomyces</taxon>
    </lineage>
</organism>
<comment type="catalytic activity">
    <reaction evidence="2">
        <text>a 3'-end 2',3'-cyclophospho-ribonucleotide-RNA + H2O = a 3'-end 2'-phospho-ribonucleotide-RNA + H(+)</text>
        <dbReference type="Rhea" id="RHEA:11828"/>
        <dbReference type="Rhea" id="RHEA-COMP:10464"/>
        <dbReference type="Rhea" id="RHEA-COMP:17353"/>
        <dbReference type="ChEBI" id="CHEBI:15377"/>
        <dbReference type="ChEBI" id="CHEBI:15378"/>
        <dbReference type="ChEBI" id="CHEBI:83064"/>
        <dbReference type="ChEBI" id="CHEBI:173113"/>
        <dbReference type="EC" id="3.1.4.58"/>
    </reaction>
</comment>
<keyword evidence="4" id="KW-1185">Reference proteome</keyword>
<keyword evidence="1 2" id="KW-0378">Hydrolase</keyword>
<dbReference type="AlphaFoldDB" id="A0A919DV14"/>